<comment type="caution">
    <text evidence="2">The sequence shown here is derived from an EMBL/GenBank/DDBJ whole genome shotgun (WGS) entry which is preliminary data.</text>
</comment>
<dbReference type="AlphaFoldDB" id="A0A9W8Z1H3"/>
<feature type="region of interest" description="Disordered" evidence="1">
    <location>
        <begin position="254"/>
        <end position="286"/>
    </location>
</feature>
<dbReference type="Proteomes" id="UP001140453">
    <property type="component" value="Unassembled WGS sequence"/>
</dbReference>
<dbReference type="InterPro" id="IPR016181">
    <property type="entry name" value="Acyl_CoA_acyltransferase"/>
</dbReference>
<keyword evidence="3" id="KW-1185">Reference proteome</keyword>
<dbReference type="SUPFAM" id="SSF55729">
    <property type="entry name" value="Acyl-CoA N-acyltransferases (Nat)"/>
    <property type="match status" value="1"/>
</dbReference>
<organism evidence="2 3">
    <name type="scientific">Gnomoniopsis smithogilvyi</name>
    <dbReference type="NCBI Taxonomy" id="1191159"/>
    <lineage>
        <taxon>Eukaryota</taxon>
        <taxon>Fungi</taxon>
        <taxon>Dikarya</taxon>
        <taxon>Ascomycota</taxon>
        <taxon>Pezizomycotina</taxon>
        <taxon>Sordariomycetes</taxon>
        <taxon>Sordariomycetidae</taxon>
        <taxon>Diaporthales</taxon>
        <taxon>Gnomoniaceae</taxon>
        <taxon>Gnomoniopsis</taxon>
    </lineage>
</organism>
<protein>
    <recommendedName>
        <fullName evidence="4">N-acetyltransferase domain-containing protein</fullName>
    </recommendedName>
</protein>
<feature type="compositionally biased region" description="Basic and acidic residues" evidence="1">
    <location>
        <begin position="256"/>
        <end position="268"/>
    </location>
</feature>
<proteinExistence type="predicted"/>
<name>A0A9W8Z1H3_9PEZI</name>
<reference evidence="2" key="1">
    <citation type="submission" date="2022-10" db="EMBL/GenBank/DDBJ databases">
        <title>Tapping the CABI collections for fungal endophytes: first genome assemblies for Collariella, Neodidymelliopsis, Ascochyta clinopodiicola, Didymella pomorum, Didymosphaeria variabile, Neocosmospora piperis and Neocucurbitaria cava.</title>
        <authorList>
            <person name="Hill R."/>
        </authorList>
    </citation>
    <scope>NUCLEOTIDE SEQUENCE</scope>
    <source>
        <strain evidence="2">IMI 355082</strain>
    </source>
</reference>
<accession>A0A9W8Z1H3</accession>
<evidence type="ECO:0000313" key="3">
    <source>
        <dbReference type="Proteomes" id="UP001140453"/>
    </source>
</evidence>
<evidence type="ECO:0000256" key="1">
    <source>
        <dbReference type="SAM" id="MobiDB-lite"/>
    </source>
</evidence>
<gene>
    <name evidence="2" type="ORF">N0V93_000275</name>
</gene>
<sequence length="286" mass="32652">MNPSAFPPHPDFGSEWRLRPATELDQPVLVGLENRASSQLFQYISPHSKLFIEDYARYFMELTMFNLRDPRTVVIVAESTTPWIPRGPANVANEATAHEVSLRFNVVGTAVWRLPKNSVRSGQFVVRDVSATVLPRVPPHHRDRDVDPLRQLLCSALMHAGCEEHRFQDKLCLDALIVHQDYRNGRYGKALLDWGKKLAIQDRVGMGLLCSEGVLPYFRKHCFKTVRDFRVPSDGPDRGFTYKWCVLEEGTASREQSTDTHESEEDKVLTAGEQSQHKNIPIEWDV</sequence>
<evidence type="ECO:0000313" key="2">
    <source>
        <dbReference type="EMBL" id="KAJ4396058.1"/>
    </source>
</evidence>
<dbReference type="Gene3D" id="3.40.630.30">
    <property type="match status" value="1"/>
</dbReference>
<evidence type="ECO:0008006" key="4">
    <source>
        <dbReference type="Google" id="ProtNLM"/>
    </source>
</evidence>
<dbReference type="EMBL" id="JAPEVB010000001">
    <property type="protein sequence ID" value="KAJ4396058.1"/>
    <property type="molecule type" value="Genomic_DNA"/>
</dbReference>